<dbReference type="STRING" id="1300345.LF41_263"/>
<dbReference type="PATRIC" id="fig|1300345.3.peg.1939"/>
<evidence type="ECO:0000256" key="1">
    <source>
        <dbReference type="ARBA" id="ARBA00023098"/>
    </source>
</evidence>
<dbReference type="GO" id="GO:0016042">
    <property type="term" value="P:lipid catabolic process"/>
    <property type="evidence" value="ECO:0007669"/>
    <property type="project" value="UniProtKB-UniRule"/>
</dbReference>
<keyword evidence="2" id="KW-0378">Hydrolase</keyword>
<feature type="short sequence motif" description="GXSXG" evidence="2">
    <location>
        <begin position="63"/>
        <end position="67"/>
    </location>
</feature>
<dbReference type="AlphaFoldDB" id="A0A0A2WKE7"/>
<dbReference type="PROSITE" id="PS51635">
    <property type="entry name" value="PNPLA"/>
    <property type="match status" value="1"/>
</dbReference>
<dbReference type="InterPro" id="IPR016035">
    <property type="entry name" value="Acyl_Trfase/lysoPLipase"/>
</dbReference>
<evidence type="ECO:0000256" key="3">
    <source>
        <dbReference type="SAM" id="Phobius"/>
    </source>
</evidence>
<keyword evidence="3" id="KW-0472">Membrane</keyword>
<reference evidence="5 6" key="1">
    <citation type="submission" date="2014-09" db="EMBL/GenBank/DDBJ databases">
        <title>Genome sequences of Lysobacter dokdonensis DS-58.</title>
        <authorList>
            <person name="Kim J.F."/>
            <person name="Kwak M.-J."/>
        </authorList>
    </citation>
    <scope>NUCLEOTIDE SEQUENCE [LARGE SCALE GENOMIC DNA]</scope>
    <source>
        <strain evidence="5 6">DS-58</strain>
    </source>
</reference>
<protein>
    <submittedName>
        <fullName evidence="5">RpoH suppressor</fullName>
    </submittedName>
</protein>
<evidence type="ECO:0000256" key="2">
    <source>
        <dbReference type="PROSITE-ProRule" id="PRU01161"/>
    </source>
</evidence>
<feature type="transmembrane region" description="Helical" evidence="3">
    <location>
        <begin position="144"/>
        <end position="173"/>
    </location>
</feature>
<feature type="active site" description="Proton acceptor" evidence="2">
    <location>
        <position position="402"/>
    </location>
</feature>
<name>A0A0A2WKE7_9GAMM</name>
<dbReference type="Proteomes" id="UP000030518">
    <property type="component" value="Unassembled WGS sequence"/>
</dbReference>
<sequence>MHPGMVTGCIAGPQGPRSPHREAWSMAMKYCDLVMKGGITSGIVYPNAVLALAREFRFKSVGGTSAGAIAAAVTAAAACGDRRRAAGAAAHDSAGAGFDGLAQVASQLTTQGFIHRLFQPAWGARNAYRALVCAAGTAPRWKKVAAIVGAILATAPLEFALVFGLLLALGYSLAGGGGVLAMGAPSLFCAYAAAAISAVLRVARVVRGNLFGLCNGKDALTAWLHETLQHLSGQSGQAPLTFEDLRSAPRFDDEPATPDAIVLRMITTSISHREPRTLPFRDVKFWFLREEFDRLFPKSVVDWMVANGGAPEHVGDKVYHPLPGDDRLPVIVATRMSLSFPLLVSAVPLHEPARRASPEQDVERVLAEPAKSQVDSADQLATGGAERTASNIAAMRPVWFSDGGIGSNFPIHLFDAALPLWPTFAIDLVYKAVDDTGVERDGAVFLPERNAQGWQRTYQAIGDRNAPADVAGFVFGIVATMQNWRDLLLARAPGQRDRIVHVALEGDEGGMNLDMPQAVLERIAAKGTQAGERFNTFSFENHYWIRWRNLASGLQRYTQQVARTHDGRLRVPDYAAAYALPESADAQPPSYALRDEFQRIESARLLWQLVHQGEAWADMQTDLTQGAPRPLPQLAITPIY</sequence>
<evidence type="ECO:0000259" key="4">
    <source>
        <dbReference type="PROSITE" id="PS51635"/>
    </source>
</evidence>
<feature type="short sequence motif" description="DGA/G" evidence="2">
    <location>
        <begin position="402"/>
        <end position="404"/>
    </location>
</feature>
<feature type="transmembrane region" description="Helical" evidence="3">
    <location>
        <begin position="179"/>
        <end position="200"/>
    </location>
</feature>
<keyword evidence="2" id="KW-0442">Lipid degradation</keyword>
<keyword evidence="3" id="KW-1133">Transmembrane helix</keyword>
<evidence type="ECO:0000313" key="6">
    <source>
        <dbReference type="Proteomes" id="UP000030518"/>
    </source>
</evidence>
<comment type="caution">
    <text evidence="2">Lacks conserved residue(s) required for the propagation of feature annotation.</text>
</comment>
<proteinExistence type="predicted"/>
<accession>A0A0A2WKE7</accession>
<dbReference type="EMBL" id="JRKJ01000016">
    <property type="protein sequence ID" value="KGQ18730.1"/>
    <property type="molecule type" value="Genomic_DNA"/>
</dbReference>
<dbReference type="InterPro" id="IPR002641">
    <property type="entry name" value="PNPLA_dom"/>
</dbReference>
<comment type="caution">
    <text evidence="5">The sequence shown here is derived from an EMBL/GenBank/DDBJ whole genome shotgun (WGS) entry which is preliminary data.</text>
</comment>
<organism evidence="5 6">
    <name type="scientific">Lysobacter dokdonensis DS-58</name>
    <dbReference type="NCBI Taxonomy" id="1300345"/>
    <lineage>
        <taxon>Bacteria</taxon>
        <taxon>Pseudomonadati</taxon>
        <taxon>Pseudomonadota</taxon>
        <taxon>Gammaproteobacteria</taxon>
        <taxon>Lysobacterales</taxon>
        <taxon>Lysobacteraceae</taxon>
        <taxon>Noviluteimonas</taxon>
    </lineage>
</organism>
<keyword evidence="3" id="KW-0812">Transmembrane</keyword>
<gene>
    <name evidence="5" type="ORF">LF41_263</name>
</gene>
<dbReference type="SUPFAM" id="SSF52151">
    <property type="entry name" value="FabD/lysophospholipase-like"/>
    <property type="match status" value="1"/>
</dbReference>
<dbReference type="Gene3D" id="3.40.1090.10">
    <property type="entry name" value="Cytosolic phospholipase A2 catalytic domain"/>
    <property type="match status" value="2"/>
</dbReference>
<feature type="domain" description="PNPLA" evidence="4">
    <location>
        <begin position="33"/>
        <end position="415"/>
    </location>
</feature>
<evidence type="ECO:0000313" key="5">
    <source>
        <dbReference type="EMBL" id="KGQ18730.1"/>
    </source>
</evidence>
<feature type="active site" description="Nucleophile" evidence="2">
    <location>
        <position position="65"/>
    </location>
</feature>
<dbReference type="eggNOG" id="COG1752">
    <property type="taxonomic scope" value="Bacteria"/>
</dbReference>
<keyword evidence="6" id="KW-1185">Reference proteome</keyword>
<dbReference type="GO" id="GO:0016787">
    <property type="term" value="F:hydrolase activity"/>
    <property type="evidence" value="ECO:0007669"/>
    <property type="project" value="UniProtKB-UniRule"/>
</dbReference>
<keyword evidence="1 2" id="KW-0443">Lipid metabolism</keyword>